<feature type="transmembrane region" description="Helical" evidence="1">
    <location>
        <begin position="88"/>
        <end position="111"/>
    </location>
</feature>
<organism evidence="2 3">
    <name type="scientific">Paractinoplanes bogorensis</name>
    <dbReference type="NCBI Taxonomy" id="1610840"/>
    <lineage>
        <taxon>Bacteria</taxon>
        <taxon>Bacillati</taxon>
        <taxon>Actinomycetota</taxon>
        <taxon>Actinomycetes</taxon>
        <taxon>Micromonosporales</taxon>
        <taxon>Micromonosporaceae</taxon>
        <taxon>Paractinoplanes</taxon>
    </lineage>
</organism>
<evidence type="ECO:0000313" key="3">
    <source>
        <dbReference type="Proteomes" id="UP001519654"/>
    </source>
</evidence>
<evidence type="ECO:0000313" key="2">
    <source>
        <dbReference type="EMBL" id="MBU2662543.1"/>
    </source>
</evidence>
<reference evidence="2 3" key="1">
    <citation type="submission" date="2021-06" db="EMBL/GenBank/DDBJ databases">
        <title>Actinoplanes lichenicola sp. nov., and Actinoplanes ovalisporus sp. nov., isolated from lichen in Thailand.</title>
        <authorList>
            <person name="Saeng-In P."/>
            <person name="Kanchanasin P."/>
            <person name="Yuki M."/>
            <person name="Kudo T."/>
            <person name="Ohkuma M."/>
            <person name="Phongsopitanun W."/>
            <person name="Tanasupawat S."/>
        </authorList>
    </citation>
    <scope>NUCLEOTIDE SEQUENCE [LARGE SCALE GENOMIC DNA]</scope>
    <source>
        <strain evidence="2 3">NBRC 110975</strain>
    </source>
</reference>
<keyword evidence="3" id="KW-1185">Reference proteome</keyword>
<sequence>MRRNWTVAFAVGLVAMIAGFILGQQTVQVLPDGGSVTSCGSVFDSKVSAVYQHEATVNLGNVLLGAPYGESNAGAMCELALGQRENNVMWLLIPGGLLMFVAIVGLAAILWSERESGPGRLPKAKLLGRF</sequence>
<keyword evidence="1" id="KW-0472">Membrane</keyword>
<dbReference type="EMBL" id="JAHKKG010000001">
    <property type="protein sequence ID" value="MBU2662543.1"/>
    <property type="molecule type" value="Genomic_DNA"/>
</dbReference>
<keyword evidence="1" id="KW-0812">Transmembrane</keyword>
<name>A0ABS5YGN6_9ACTN</name>
<comment type="caution">
    <text evidence="2">The sequence shown here is derived from an EMBL/GenBank/DDBJ whole genome shotgun (WGS) entry which is preliminary data.</text>
</comment>
<gene>
    <name evidence="2" type="ORF">KOI35_03380</name>
</gene>
<evidence type="ECO:0000256" key="1">
    <source>
        <dbReference type="SAM" id="Phobius"/>
    </source>
</evidence>
<accession>A0ABS5YGN6</accession>
<protein>
    <submittedName>
        <fullName evidence="2">Uncharacterized protein</fullName>
    </submittedName>
</protein>
<proteinExistence type="predicted"/>
<dbReference type="Proteomes" id="UP001519654">
    <property type="component" value="Unassembled WGS sequence"/>
</dbReference>
<dbReference type="RefSeq" id="WP_215784482.1">
    <property type="nucleotide sequence ID" value="NZ_JAHKKG010000001.1"/>
</dbReference>
<keyword evidence="1" id="KW-1133">Transmembrane helix</keyword>